<evidence type="ECO:0000259" key="1">
    <source>
        <dbReference type="Pfam" id="PF13468"/>
    </source>
</evidence>
<accession>A0A844ATY3</accession>
<evidence type="ECO:0000313" key="3">
    <source>
        <dbReference type="Proteomes" id="UP000436694"/>
    </source>
</evidence>
<dbReference type="Gene3D" id="3.10.180.10">
    <property type="entry name" value="2,3-Dihydroxybiphenyl 1,2-Dioxygenase, domain 1"/>
    <property type="match status" value="1"/>
</dbReference>
<keyword evidence="3" id="KW-1185">Reference proteome</keyword>
<dbReference type="AlphaFoldDB" id="A0A844ATY3"/>
<organism evidence="2 3">
    <name type="scientific">Tritonibacter aquimaris</name>
    <dbReference type="NCBI Taxonomy" id="2663379"/>
    <lineage>
        <taxon>Bacteria</taxon>
        <taxon>Pseudomonadati</taxon>
        <taxon>Pseudomonadota</taxon>
        <taxon>Alphaproteobacteria</taxon>
        <taxon>Rhodobacterales</taxon>
        <taxon>Paracoccaceae</taxon>
        <taxon>Tritonibacter</taxon>
    </lineage>
</organism>
<dbReference type="Pfam" id="PF13468">
    <property type="entry name" value="Glyoxalase_3"/>
    <property type="match status" value="1"/>
</dbReference>
<gene>
    <name evidence="2" type="ORF">GG681_09305</name>
</gene>
<name>A0A844ATY3_9RHOB</name>
<dbReference type="InterPro" id="IPR029068">
    <property type="entry name" value="Glyas_Bleomycin-R_OHBP_Dase"/>
</dbReference>
<proteinExistence type="predicted"/>
<comment type="caution">
    <text evidence="2">The sequence shown here is derived from an EMBL/GenBank/DDBJ whole genome shotgun (WGS) entry which is preliminary data.</text>
</comment>
<evidence type="ECO:0000313" key="2">
    <source>
        <dbReference type="EMBL" id="MQY42838.1"/>
    </source>
</evidence>
<feature type="domain" description="Glyoxalase-like" evidence="1">
    <location>
        <begin position="3"/>
        <end position="169"/>
    </location>
</feature>
<dbReference type="InterPro" id="IPR025870">
    <property type="entry name" value="Glyoxalase-like_dom"/>
</dbReference>
<protein>
    <submittedName>
        <fullName evidence="2">VOC family protein</fullName>
    </submittedName>
</protein>
<sequence length="202" mass="21814">MELDHLVVAGENLNAATAHIEEALGVPMQAGGSHAVFGTHNRLLHLSDGLYLEAIAKEPGITPEQSPCWYALDQFQGDPCLSIWACRTANPDGAAAHWPEAGRRLPLARGAYRWQMFVPETGVLPYDNLFPALLSWQGPHPTAALTPQGCRLKRLIITHPDAEALRQCLALTDAGLGYALCFETGQAGLGAEIETPHGLRHL</sequence>
<dbReference type="EMBL" id="WIXK01000004">
    <property type="protein sequence ID" value="MQY42838.1"/>
    <property type="molecule type" value="Genomic_DNA"/>
</dbReference>
<dbReference type="Proteomes" id="UP000436694">
    <property type="component" value="Unassembled WGS sequence"/>
</dbReference>
<reference evidence="2 3" key="1">
    <citation type="submission" date="2019-10" db="EMBL/GenBank/DDBJ databases">
        <title>Epibacterium sp. nov., isolated from seawater.</title>
        <authorList>
            <person name="Zhang X."/>
            <person name="Li N."/>
        </authorList>
    </citation>
    <scope>NUCLEOTIDE SEQUENCE [LARGE SCALE GENOMIC DNA]</scope>
    <source>
        <strain evidence="2 3">SM1969</strain>
    </source>
</reference>